<organism evidence="3 4">
    <name type="scientific">Ruminococcus albus</name>
    <dbReference type="NCBI Taxonomy" id="1264"/>
    <lineage>
        <taxon>Bacteria</taxon>
        <taxon>Bacillati</taxon>
        <taxon>Bacillota</taxon>
        <taxon>Clostridia</taxon>
        <taxon>Eubacteriales</taxon>
        <taxon>Oscillospiraceae</taxon>
        <taxon>Ruminococcus</taxon>
    </lineage>
</organism>
<sequence length="82" mass="9293">MEDNMAVIAVAGCIAVIQIVLIFTILQISNKLSELIEIAEKQQEIIERQQETLKKLDKSVFELPGKLPRPAVQSTYNPNKHY</sequence>
<gene>
    <name evidence="3" type="ORF">SAMN02910406_02842</name>
</gene>
<evidence type="ECO:0000313" key="3">
    <source>
        <dbReference type="EMBL" id="SFC99670.1"/>
    </source>
</evidence>
<keyword evidence="2" id="KW-0812">Transmembrane</keyword>
<proteinExistence type="predicted"/>
<feature type="transmembrane region" description="Helical" evidence="2">
    <location>
        <begin position="6"/>
        <end position="26"/>
    </location>
</feature>
<reference evidence="3 4" key="1">
    <citation type="submission" date="2016-10" db="EMBL/GenBank/DDBJ databases">
        <authorList>
            <person name="de Groot N.N."/>
        </authorList>
    </citation>
    <scope>NUCLEOTIDE SEQUENCE [LARGE SCALE GENOMIC DNA]</scope>
    <source>
        <strain evidence="3 4">AR67</strain>
    </source>
</reference>
<protein>
    <submittedName>
        <fullName evidence="3">Uncharacterized protein</fullName>
    </submittedName>
</protein>
<dbReference type="RefSeq" id="WP_074962544.1">
    <property type="nucleotide sequence ID" value="NZ_FOKQ01000028.1"/>
</dbReference>
<keyword evidence="2" id="KW-0472">Membrane</keyword>
<name>A0A1I1P134_RUMAL</name>
<dbReference type="AlphaFoldDB" id="A0A1I1P134"/>
<dbReference type="EMBL" id="FOKQ01000028">
    <property type="protein sequence ID" value="SFC99670.1"/>
    <property type="molecule type" value="Genomic_DNA"/>
</dbReference>
<accession>A0A1I1P134</accession>
<evidence type="ECO:0000256" key="2">
    <source>
        <dbReference type="SAM" id="Phobius"/>
    </source>
</evidence>
<feature type="coiled-coil region" evidence="1">
    <location>
        <begin position="29"/>
        <end position="59"/>
    </location>
</feature>
<keyword evidence="2" id="KW-1133">Transmembrane helix</keyword>
<evidence type="ECO:0000256" key="1">
    <source>
        <dbReference type="SAM" id="Coils"/>
    </source>
</evidence>
<evidence type="ECO:0000313" key="4">
    <source>
        <dbReference type="Proteomes" id="UP000182192"/>
    </source>
</evidence>
<keyword evidence="1" id="KW-0175">Coiled coil</keyword>
<dbReference type="Proteomes" id="UP000182192">
    <property type="component" value="Unassembled WGS sequence"/>
</dbReference>